<dbReference type="InterPro" id="IPR009003">
    <property type="entry name" value="Peptidase_S1_PA"/>
</dbReference>
<feature type="region of interest" description="Disordered" evidence="1">
    <location>
        <begin position="310"/>
        <end position="331"/>
    </location>
</feature>
<name>A0A7X0I9S0_9ACTN</name>
<dbReference type="InterPro" id="IPR011990">
    <property type="entry name" value="TPR-like_helical_dom_sf"/>
</dbReference>
<organism evidence="2 3">
    <name type="scientific">Sphaerisporangium rubeum</name>
    <dbReference type="NCBI Taxonomy" id="321317"/>
    <lineage>
        <taxon>Bacteria</taxon>
        <taxon>Bacillati</taxon>
        <taxon>Actinomycetota</taxon>
        <taxon>Actinomycetes</taxon>
        <taxon>Streptosporangiales</taxon>
        <taxon>Streptosporangiaceae</taxon>
        <taxon>Sphaerisporangium</taxon>
    </lineage>
</organism>
<feature type="region of interest" description="Disordered" evidence="1">
    <location>
        <begin position="146"/>
        <end position="167"/>
    </location>
</feature>
<gene>
    <name evidence="2" type="ORF">BJ992_000516</name>
</gene>
<feature type="compositionally biased region" description="Polar residues" evidence="1">
    <location>
        <begin position="310"/>
        <end position="319"/>
    </location>
</feature>
<dbReference type="PANTHER" id="PTHR19959:SF119">
    <property type="entry name" value="FUNGAL LIPASE-LIKE DOMAIN-CONTAINING PROTEIN"/>
    <property type="match status" value="1"/>
</dbReference>
<dbReference type="AlphaFoldDB" id="A0A7X0I9S0"/>
<evidence type="ECO:0000313" key="2">
    <source>
        <dbReference type="EMBL" id="MBB6471085.1"/>
    </source>
</evidence>
<keyword evidence="3" id="KW-1185">Reference proteome</keyword>
<dbReference type="Pfam" id="PF13374">
    <property type="entry name" value="TPR_10"/>
    <property type="match status" value="1"/>
</dbReference>
<accession>A0A7X0I9S0</accession>
<dbReference type="PANTHER" id="PTHR19959">
    <property type="entry name" value="KINESIN LIGHT CHAIN"/>
    <property type="match status" value="1"/>
</dbReference>
<reference evidence="2 3" key="1">
    <citation type="submission" date="2020-08" db="EMBL/GenBank/DDBJ databases">
        <title>Sequencing the genomes of 1000 actinobacteria strains.</title>
        <authorList>
            <person name="Klenk H.-P."/>
        </authorList>
    </citation>
    <scope>NUCLEOTIDE SEQUENCE [LARGE SCALE GENOMIC DNA]</scope>
    <source>
        <strain evidence="2 3">DSM 44936</strain>
    </source>
</reference>
<dbReference type="InterPro" id="IPR043504">
    <property type="entry name" value="Peptidase_S1_PA_chymotrypsin"/>
</dbReference>
<comment type="caution">
    <text evidence="2">The sequence shown here is derived from an EMBL/GenBank/DDBJ whole genome shotgun (WGS) entry which is preliminary data.</text>
</comment>
<evidence type="ECO:0000313" key="3">
    <source>
        <dbReference type="Proteomes" id="UP000555564"/>
    </source>
</evidence>
<dbReference type="RefSeq" id="WP_184978344.1">
    <property type="nucleotide sequence ID" value="NZ_BAAALO010000018.1"/>
</dbReference>
<feature type="compositionally biased region" description="Basic and acidic residues" evidence="1">
    <location>
        <begin position="149"/>
        <end position="167"/>
    </location>
</feature>
<dbReference type="Proteomes" id="UP000555564">
    <property type="component" value="Unassembled WGS sequence"/>
</dbReference>
<sequence>MDPARLADIRAGTDTLVKKCGSGYLIGPRLVLTARHVVADDAGDFPRIQVRLGHPRHTGAQTSPILARVCWQHPDLDVALLRLERPTQAGTVRWGRLTGTEPVTYSGMGFPRFARYDDTERGIEQLGGTIRPWSTGPGGCHVLDQDAAPEPHHGRYRDDPDHHNAKQEDRLWPGASGTAVLHGGLVLGVMILDDRLFGNKRLHARPVHDFVTDEEFASLVRADTGISPITEPVELAGLTDVITTDLRKAPAETPGSLLAAAAEVVRFHPRPDMLDRLTTWRDDPTLHFSVALITAEGGQGKTRLAREFARTTTTGSQGETHLPPESPHNVTRPDWAVAFTVKPPPQPLSDDQHRTRAHRLADRARTLATPVLVICDYAEAHPGFVDALIEALSTASPTHPVRVLLLARTPGAWWTGITDLLGEPAAPHWPLPPLGDTETDRHDLYRAAVTDLAEALPNLPQPAIGHPPRHPWPRLAADLSTTPPTLPSTSANALTLQMTALLDLLHAATGQERTLTTRPEHQLVVHERDYLKRVAATCGLFDPGVLSTATSPHVRHRQSWHALERCVAALILLGPCDTSTARSLAALATPSHPGPGHTGDILYWLGSLYPPPNQSLALGHIQPDRLAEHLLGDILTPPPAGEPFRPDHTGLPAEIAALVNDLETAQSSLFTLIRTATHPPFTDTVTKAITDVITTHPDPFATAAPLLAVASGHRSLLLPGLQALATDNPEALSHQISLANDLLPDTSISLARFNTTVTEVLTTLYRDLTGLDRDAYLPGLAGSLNNYGIRLADIGQHTEAVPVSEEAVRLNRELTRLNRDVHLPDLAGSLNNLANRLAETGRRTEALPVSEEAVRLNRELTRLDRDTYLPGLAMSLNTYATALAETGRSIEAVPVSEEAVRLRRELTLLNRDAYLPKLAISLNTHTNVLSGVGRNVEAIPVSEEAVSLYRQLTEINSDAYLPDLAMALHNHANILAQIGRHSEALPISEEDVNLSRELTRLNRDAYLPSLALSLHTQANILAQIGRLPEALLISEEALDLYRELTRLNRDAYLPHLAGSLNTHANVLALVGQHPEALSVSEESIGIRRELLRTNHNAYLPDLASSLNNHAISLAEAGHQLEALRISKEAVRLYRKLTRLNRNAYLPELVRSLRNHAIRLTSVGLRHEAKRISEEVTRLRREVARLNRNAYLADHTQSLMMRAAEQLRDAYGEDVTAFRETFRKITGQDIPAWLEEAPPNHEE</sequence>
<protein>
    <submittedName>
        <fullName evidence="2">Tetratricopeptide (TPR) repeat protein</fullName>
    </submittedName>
</protein>
<proteinExistence type="predicted"/>
<dbReference type="SUPFAM" id="SSF50494">
    <property type="entry name" value="Trypsin-like serine proteases"/>
    <property type="match status" value="1"/>
</dbReference>
<dbReference type="Gene3D" id="1.25.40.10">
    <property type="entry name" value="Tetratricopeptide repeat domain"/>
    <property type="match status" value="3"/>
</dbReference>
<dbReference type="EMBL" id="JACHIU010000001">
    <property type="protein sequence ID" value="MBB6471085.1"/>
    <property type="molecule type" value="Genomic_DNA"/>
</dbReference>
<evidence type="ECO:0000256" key="1">
    <source>
        <dbReference type="SAM" id="MobiDB-lite"/>
    </source>
</evidence>
<dbReference type="Gene3D" id="2.40.10.10">
    <property type="entry name" value="Trypsin-like serine proteases"/>
    <property type="match status" value="1"/>
</dbReference>
<dbReference type="Pfam" id="PF13365">
    <property type="entry name" value="Trypsin_2"/>
    <property type="match status" value="1"/>
</dbReference>
<dbReference type="SUPFAM" id="SSF48452">
    <property type="entry name" value="TPR-like"/>
    <property type="match status" value="2"/>
</dbReference>